<proteinExistence type="inferred from homology"/>
<comment type="caution">
    <text evidence="11">The sequence shown here is derived from an EMBL/GenBank/DDBJ whole genome shotgun (WGS) entry which is preliminary data.</text>
</comment>
<evidence type="ECO:0000256" key="8">
    <source>
        <dbReference type="ARBA" id="ARBA00023242"/>
    </source>
</evidence>
<evidence type="ECO:0000256" key="10">
    <source>
        <dbReference type="SAM" id="MobiDB-lite"/>
    </source>
</evidence>
<organism evidence="11 12">
    <name type="scientific">Amphibalanus amphitrite</name>
    <name type="common">Striped barnacle</name>
    <name type="synonym">Balanus amphitrite</name>
    <dbReference type="NCBI Taxonomy" id="1232801"/>
    <lineage>
        <taxon>Eukaryota</taxon>
        <taxon>Metazoa</taxon>
        <taxon>Ecdysozoa</taxon>
        <taxon>Arthropoda</taxon>
        <taxon>Crustacea</taxon>
        <taxon>Multicrustacea</taxon>
        <taxon>Cirripedia</taxon>
        <taxon>Thoracica</taxon>
        <taxon>Thoracicalcarea</taxon>
        <taxon>Balanomorpha</taxon>
        <taxon>Balanoidea</taxon>
        <taxon>Balanidae</taxon>
        <taxon>Amphibalaninae</taxon>
        <taxon>Amphibalanus</taxon>
    </lineage>
</organism>
<evidence type="ECO:0000256" key="6">
    <source>
        <dbReference type="ARBA" id="ARBA00023159"/>
    </source>
</evidence>
<name>A0A6A4V969_AMPAM</name>
<comment type="subcellular location">
    <subcellularLocation>
        <location evidence="1">Nucleus</location>
    </subcellularLocation>
</comment>
<keyword evidence="8" id="KW-0539">Nucleus</keyword>
<evidence type="ECO:0000256" key="3">
    <source>
        <dbReference type="ARBA" id="ARBA00019683"/>
    </source>
</evidence>
<accession>A0A6A4V969</accession>
<keyword evidence="12" id="KW-1185">Reference proteome</keyword>
<evidence type="ECO:0000313" key="12">
    <source>
        <dbReference type="Proteomes" id="UP000440578"/>
    </source>
</evidence>
<evidence type="ECO:0000256" key="5">
    <source>
        <dbReference type="ARBA" id="ARBA00023054"/>
    </source>
</evidence>
<keyword evidence="7" id="KW-0804">Transcription</keyword>
<feature type="region of interest" description="Disordered" evidence="10">
    <location>
        <begin position="122"/>
        <end position="150"/>
    </location>
</feature>
<keyword evidence="5" id="KW-0175">Coiled coil</keyword>
<comment type="similarity">
    <text evidence="2">Belongs to the Mediator complex subunit 28 family.</text>
</comment>
<reference evidence="11 12" key="1">
    <citation type="submission" date="2019-07" db="EMBL/GenBank/DDBJ databases">
        <title>Draft genome assembly of a fouling barnacle, Amphibalanus amphitrite (Darwin, 1854): The first reference genome for Thecostraca.</title>
        <authorList>
            <person name="Kim W."/>
        </authorList>
    </citation>
    <scope>NUCLEOTIDE SEQUENCE [LARGE SCALE GENOMIC DNA]</scope>
    <source>
        <strain evidence="11">SNU_AA5</strain>
        <tissue evidence="11">Soma without cirri and trophi</tissue>
    </source>
</reference>
<evidence type="ECO:0000256" key="1">
    <source>
        <dbReference type="ARBA" id="ARBA00004123"/>
    </source>
</evidence>
<dbReference type="EMBL" id="VIIS01001905">
    <property type="protein sequence ID" value="KAF0291126.1"/>
    <property type="molecule type" value="Genomic_DNA"/>
</dbReference>
<dbReference type="PANTHER" id="PTHR13512">
    <property type="entry name" value="MEDIATOR COMPLEX SUBUNIT 28"/>
    <property type="match status" value="1"/>
</dbReference>
<sequence>MASSENGTSSSANGPNMLIDNLEAAFQNCFSILIKEDNFNTQDREDIRSHAEASVLQFMDCARQVDQSFLQKRLLLSAHRPDWIIKEDTLDLKAELARKDELIKKTQDKIAFWKSTLAEVQHPRGPADLPPQLQDGQRVPTPGSAGLPPGLQQYRPMGPGGYMARGPAPPFPGHQGGPLHGHLAYLEKTTSNIA</sequence>
<dbReference type="Proteomes" id="UP000440578">
    <property type="component" value="Unassembled WGS sequence"/>
</dbReference>
<evidence type="ECO:0000313" key="11">
    <source>
        <dbReference type="EMBL" id="KAF0291126.1"/>
    </source>
</evidence>
<protein>
    <recommendedName>
        <fullName evidence="3">Mediator of RNA polymerase II transcription subunit 28</fullName>
    </recommendedName>
    <alternativeName>
        <fullName evidence="9">Mediator complex subunit 28</fullName>
    </alternativeName>
</protein>
<gene>
    <name evidence="11" type="primary">MED28_0</name>
    <name evidence="11" type="ORF">FJT64_010710</name>
</gene>
<dbReference type="OrthoDB" id="2286203at2759"/>
<dbReference type="AlphaFoldDB" id="A0A6A4V969"/>
<evidence type="ECO:0000256" key="9">
    <source>
        <dbReference type="ARBA" id="ARBA00031964"/>
    </source>
</evidence>
<keyword evidence="6" id="KW-0010">Activator</keyword>
<dbReference type="GO" id="GO:0016592">
    <property type="term" value="C:mediator complex"/>
    <property type="evidence" value="ECO:0007669"/>
    <property type="project" value="TreeGrafter"/>
</dbReference>
<evidence type="ECO:0000256" key="2">
    <source>
        <dbReference type="ARBA" id="ARBA00005571"/>
    </source>
</evidence>
<dbReference type="PANTHER" id="PTHR13512:SF2">
    <property type="entry name" value="MEDIATOR OF RNA POLYMERASE II TRANSCRIPTION SUBUNIT 28"/>
    <property type="match status" value="1"/>
</dbReference>
<dbReference type="InterPro" id="IPR021640">
    <property type="entry name" value="Mediator_Med28"/>
</dbReference>
<evidence type="ECO:0000256" key="4">
    <source>
        <dbReference type="ARBA" id="ARBA00023015"/>
    </source>
</evidence>
<dbReference type="Pfam" id="PF11594">
    <property type="entry name" value="Med28"/>
    <property type="match status" value="1"/>
</dbReference>
<keyword evidence="4" id="KW-0805">Transcription regulation</keyword>
<evidence type="ECO:0000256" key="7">
    <source>
        <dbReference type="ARBA" id="ARBA00023163"/>
    </source>
</evidence>